<dbReference type="VEuPathDB" id="TriTrypDB:TvY486_0600270"/>
<dbReference type="Pfam" id="PF00043">
    <property type="entry name" value="GST_C"/>
    <property type="match status" value="1"/>
</dbReference>
<dbReference type="GO" id="GO:0005634">
    <property type="term" value="C:nucleus"/>
    <property type="evidence" value="ECO:0007669"/>
    <property type="project" value="TreeGrafter"/>
</dbReference>
<reference evidence="4" key="1">
    <citation type="journal article" date="2012" name="Proc. Natl. Acad. Sci. U.S.A.">
        <title>Antigenic diversity is generated by distinct evolutionary mechanisms in African trypanosome species.</title>
        <authorList>
            <person name="Jackson A.P."/>
            <person name="Berry A."/>
            <person name="Aslett M."/>
            <person name="Allison H.C."/>
            <person name="Burton P."/>
            <person name="Vavrova-Anderson J."/>
            <person name="Brown R."/>
            <person name="Browne H."/>
            <person name="Corton N."/>
            <person name="Hauser H."/>
            <person name="Gamble J."/>
            <person name="Gilderthorp R."/>
            <person name="Marcello L."/>
            <person name="McQuillan J."/>
            <person name="Otto T.D."/>
            <person name="Quail M.A."/>
            <person name="Sanders M.J."/>
            <person name="van Tonder A."/>
            <person name="Ginger M.L."/>
            <person name="Field M.C."/>
            <person name="Barry J.D."/>
            <person name="Hertz-Fowler C."/>
            <person name="Berriman M."/>
        </authorList>
    </citation>
    <scope>NUCLEOTIDE SEQUENCE</scope>
    <source>
        <strain evidence="4">Y486</strain>
    </source>
</reference>
<proteinExistence type="inferred from homology"/>
<dbReference type="InterPro" id="IPR050802">
    <property type="entry name" value="EF-GSTs"/>
</dbReference>
<dbReference type="EMBL" id="HE573022">
    <property type="protein sequence ID" value="CCC48236.1"/>
    <property type="molecule type" value="Genomic_DNA"/>
</dbReference>
<dbReference type="Gene3D" id="1.20.1050.10">
    <property type="match status" value="2"/>
</dbReference>
<evidence type="ECO:0000259" key="3">
    <source>
        <dbReference type="PROSITE" id="PS50404"/>
    </source>
</evidence>
<dbReference type="SUPFAM" id="SSF52833">
    <property type="entry name" value="Thioredoxin-like"/>
    <property type="match status" value="1"/>
</dbReference>
<dbReference type="SUPFAM" id="SSF47616">
    <property type="entry name" value="GST C-terminal domain-like"/>
    <property type="match status" value="2"/>
</dbReference>
<dbReference type="InterPro" id="IPR004045">
    <property type="entry name" value="Glutathione_S-Trfase_N"/>
</dbReference>
<dbReference type="InterPro" id="IPR036249">
    <property type="entry name" value="Thioredoxin-like_sf"/>
</dbReference>
<dbReference type="InterPro" id="IPR004046">
    <property type="entry name" value="GST_C"/>
</dbReference>
<gene>
    <name evidence="4" type="ORF">TVY486_0600270</name>
</gene>
<dbReference type="GO" id="GO:0006414">
    <property type="term" value="P:translational elongation"/>
    <property type="evidence" value="ECO:0007669"/>
    <property type="project" value="TreeGrafter"/>
</dbReference>
<name>G0TW98_TRYVY</name>
<dbReference type="AlphaFoldDB" id="G0TW98"/>
<feature type="compositionally biased region" description="Acidic residues" evidence="2">
    <location>
        <begin position="204"/>
        <end position="215"/>
    </location>
</feature>
<organism evidence="4">
    <name type="scientific">Trypanosoma vivax (strain Y486)</name>
    <dbReference type="NCBI Taxonomy" id="1055687"/>
    <lineage>
        <taxon>Eukaryota</taxon>
        <taxon>Discoba</taxon>
        <taxon>Euglenozoa</taxon>
        <taxon>Kinetoplastea</taxon>
        <taxon>Metakinetoplastina</taxon>
        <taxon>Trypanosomatida</taxon>
        <taxon>Trypanosomatidae</taxon>
        <taxon>Trypanosoma</taxon>
        <taxon>Duttonella</taxon>
    </lineage>
</organism>
<dbReference type="InterPro" id="IPR036282">
    <property type="entry name" value="Glutathione-S-Trfase_C_sf"/>
</dbReference>
<feature type="domain" description="GST N-terminal" evidence="3">
    <location>
        <begin position="1"/>
        <end position="82"/>
    </location>
</feature>
<comment type="similarity">
    <text evidence="1">Belongs to the GST superfamily.</text>
</comment>
<protein>
    <recommendedName>
        <fullName evidence="3">GST N-terminal domain-containing protein</fullName>
    </recommendedName>
</protein>
<dbReference type="Gene3D" id="3.40.30.10">
    <property type="entry name" value="Glutaredoxin"/>
    <property type="match status" value="1"/>
</dbReference>
<dbReference type="OMA" id="SYRLNCH"/>
<dbReference type="PROSITE" id="PS50404">
    <property type="entry name" value="GST_NTER"/>
    <property type="match status" value="1"/>
</dbReference>
<evidence type="ECO:0000256" key="2">
    <source>
        <dbReference type="SAM" id="MobiDB-lite"/>
    </source>
</evidence>
<dbReference type="GO" id="GO:0005737">
    <property type="term" value="C:cytoplasm"/>
    <property type="evidence" value="ECO:0007669"/>
    <property type="project" value="TreeGrafter"/>
</dbReference>
<feature type="compositionally biased region" description="Polar residues" evidence="2">
    <location>
        <begin position="182"/>
        <end position="194"/>
    </location>
</feature>
<feature type="region of interest" description="Disordered" evidence="2">
    <location>
        <begin position="180"/>
        <end position="223"/>
    </location>
</feature>
<dbReference type="PANTHER" id="PTHR43986">
    <property type="entry name" value="ELONGATION FACTOR 1-GAMMA"/>
    <property type="match status" value="1"/>
</dbReference>
<accession>G0TW98</accession>
<sequence>MVLSLIGPFDHHGVHRVLMVAAFAQTRLKVVPITVGKENETQSYRLNCHPLGGVPALKTEEGYLFGTHAIIRHIARTERPYGANGEERYPSPEHTLPYVLYGKSEQEVAEVDAWLDFVMTEIDEYLFPIVEAEKEPAGQRAAAKHRETKVRKMQESIMEALSALEQRLVDKRQQVKALMSARTANGTARSSQHLSEGRTRPNEEYDEMTPNDEDQYITFTPRGNTALRSYHTYNIKTRMEESPDQKNGESRSGSIAAAAAAAAAAVAEGGRYTEGSASDGSARSSAPLVSLRTLGVLSPWVSTQSAGAASLSLRRNAPPPSDMLFLVGDSLTAADLIVAMALTLAISTRTLGVELKQKFPQVVRYNSAIMRLPTAANVRKALKINLL</sequence>
<evidence type="ECO:0000256" key="1">
    <source>
        <dbReference type="RuleBase" id="RU003494"/>
    </source>
</evidence>
<dbReference type="Pfam" id="PF02798">
    <property type="entry name" value="GST_N"/>
    <property type="match status" value="1"/>
</dbReference>
<dbReference type="PANTHER" id="PTHR43986:SF1">
    <property type="entry name" value="ELONGATION FACTOR 1-GAMMA"/>
    <property type="match status" value="1"/>
</dbReference>
<evidence type="ECO:0000313" key="4">
    <source>
        <dbReference type="EMBL" id="CCC48236.1"/>
    </source>
</evidence>